<proteinExistence type="predicted"/>
<dbReference type="Proteomes" id="UP000317835">
    <property type="component" value="Chromosome"/>
</dbReference>
<gene>
    <name evidence="2" type="ORF">ElP_56400</name>
</gene>
<organism evidence="2 3">
    <name type="scientific">Tautonia plasticadhaerens</name>
    <dbReference type="NCBI Taxonomy" id="2527974"/>
    <lineage>
        <taxon>Bacteria</taxon>
        <taxon>Pseudomonadati</taxon>
        <taxon>Planctomycetota</taxon>
        <taxon>Planctomycetia</taxon>
        <taxon>Isosphaerales</taxon>
        <taxon>Isosphaeraceae</taxon>
        <taxon>Tautonia</taxon>
    </lineage>
</organism>
<evidence type="ECO:0000313" key="3">
    <source>
        <dbReference type="Proteomes" id="UP000317835"/>
    </source>
</evidence>
<keyword evidence="3" id="KW-1185">Reference proteome</keyword>
<accession>A0A518HA68</accession>
<evidence type="ECO:0000259" key="1">
    <source>
        <dbReference type="Pfam" id="PF19935"/>
    </source>
</evidence>
<reference evidence="2 3" key="1">
    <citation type="submission" date="2019-02" db="EMBL/GenBank/DDBJ databases">
        <title>Deep-cultivation of Planctomycetes and their phenomic and genomic characterization uncovers novel biology.</title>
        <authorList>
            <person name="Wiegand S."/>
            <person name="Jogler M."/>
            <person name="Boedeker C."/>
            <person name="Pinto D."/>
            <person name="Vollmers J."/>
            <person name="Rivas-Marin E."/>
            <person name="Kohn T."/>
            <person name="Peeters S.H."/>
            <person name="Heuer A."/>
            <person name="Rast P."/>
            <person name="Oberbeckmann S."/>
            <person name="Bunk B."/>
            <person name="Jeske O."/>
            <person name="Meyerdierks A."/>
            <person name="Storesund J.E."/>
            <person name="Kallscheuer N."/>
            <person name="Luecker S."/>
            <person name="Lage O.M."/>
            <person name="Pohl T."/>
            <person name="Merkel B.J."/>
            <person name="Hornburger P."/>
            <person name="Mueller R.-W."/>
            <person name="Bruemmer F."/>
            <person name="Labrenz M."/>
            <person name="Spormann A.M."/>
            <person name="Op den Camp H."/>
            <person name="Overmann J."/>
            <person name="Amann R."/>
            <person name="Jetten M.S.M."/>
            <person name="Mascher T."/>
            <person name="Medema M.H."/>
            <person name="Devos D.P."/>
            <person name="Kaster A.-K."/>
            <person name="Ovreas L."/>
            <person name="Rohde M."/>
            <person name="Galperin M.Y."/>
            <person name="Jogler C."/>
        </authorList>
    </citation>
    <scope>NUCLEOTIDE SEQUENCE [LARGE SCALE GENOMIC DNA]</scope>
    <source>
        <strain evidence="2 3">ElP</strain>
    </source>
</reference>
<feature type="domain" description="DUF6398" evidence="1">
    <location>
        <begin position="25"/>
        <end position="129"/>
    </location>
</feature>
<dbReference type="EMBL" id="CP036426">
    <property type="protein sequence ID" value="QDV37697.1"/>
    <property type="molecule type" value="Genomic_DNA"/>
</dbReference>
<dbReference type="KEGG" id="tpla:ElP_56400"/>
<dbReference type="Pfam" id="PF19935">
    <property type="entry name" value="DUF6398"/>
    <property type="match status" value="1"/>
</dbReference>
<dbReference type="InterPro" id="IPR045651">
    <property type="entry name" value="DUF6398"/>
</dbReference>
<name>A0A518HA68_9BACT</name>
<dbReference type="OrthoDB" id="6399948at2"/>
<dbReference type="AlphaFoldDB" id="A0A518HA68"/>
<protein>
    <recommendedName>
        <fullName evidence="1">DUF6398 domain-containing protein</fullName>
    </recommendedName>
</protein>
<evidence type="ECO:0000313" key="2">
    <source>
        <dbReference type="EMBL" id="QDV37697.1"/>
    </source>
</evidence>
<sequence>MARPERQPSKEPTIPAAARPAYDAIVGLTDAFCREHLTEEYEAMCRRLAGVLARKRPSPLVGGKPETWACEIVRTIGWVNYLDDRGSEPHLKLTAIDRAFGVAESTGQGKSKAIRTMLKIRQFDHHWTLPSRMEDSPMVWMIEVNGFALDARRLRREIQEEAFRKGLIPYIPGERSDAEE</sequence>